<gene>
    <name evidence="10" type="ORF">A2569_00865</name>
</gene>
<dbReference type="InterPro" id="IPR050297">
    <property type="entry name" value="LipidA_mod_glycosyltrf_83"/>
</dbReference>
<comment type="subcellular location">
    <subcellularLocation>
        <location evidence="1">Cell membrane</location>
        <topology evidence="1">Multi-pass membrane protein</topology>
    </subcellularLocation>
</comment>
<sequence length="546" mass="62352">MKKNNALFLFVLLALFLLLRIPGLSLPYHQDEWKTARAVEIGAEAASSLYHPPLTQLSYRVAEALFGGAHLRLLPFFFSFLSLFLLYAVVRRRMDERAALLSVFLYSISFYSILASHMIDTDGALLPFFFLLSLVCYDRWNERGEPHPRYWFLGFIAALFAGFMVKLSFIIILGVFIIDYIFIHYTRFGRKEILILLYGAGTFIGVSVLALVATKFIYPAFQLGAMVDHALLYVHLSGRNYTQIIVQTIKAVEYLSPFLLAPLLLMTRDHARASRIFLIYLALGAIFYFILFDFSRGALDKYLMYTIVPLSAIVGIILAPYIERAKKNFKDPLIIGILFSFALFALNFFYHTVPPLYPKQEWFMRALEGKWAFLTPFTGGSGPLGFYVSFLFIGASFLFAFVLVTLARARVLPLPAVALILIVSGITYNAVFIEEYQWGMINGSAPQVLYKSLARIERDTAIKTVITYNDIGAYELSRMGKYANRFYAVPEYESVHRARFSDFTGHFLIVDIPRIYTGGYYEEFFNKCAKVFETRSREITGTIYDC</sequence>
<dbReference type="Proteomes" id="UP000177090">
    <property type="component" value="Unassembled WGS sequence"/>
</dbReference>
<reference evidence="10 11" key="1">
    <citation type="journal article" date="2016" name="Nat. Commun.">
        <title>Thousands of microbial genomes shed light on interconnected biogeochemical processes in an aquifer system.</title>
        <authorList>
            <person name="Anantharaman K."/>
            <person name="Brown C.T."/>
            <person name="Hug L.A."/>
            <person name="Sharon I."/>
            <person name="Castelle C.J."/>
            <person name="Probst A.J."/>
            <person name="Thomas B.C."/>
            <person name="Singh A."/>
            <person name="Wilkins M.J."/>
            <person name="Karaoz U."/>
            <person name="Brodie E.L."/>
            <person name="Williams K.H."/>
            <person name="Hubbard S.S."/>
            <person name="Banfield J.F."/>
        </authorList>
    </citation>
    <scope>NUCLEOTIDE SEQUENCE [LARGE SCALE GENOMIC DNA]</scope>
</reference>
<evidence type="ECO:0000256" key="2">
    <source>
        <dbReference type="ARBA" id="ARBA00022475"/>
    </source>
</evidence>
<dbReference type="PANTHER" id="PTHR33908">
    <property type="entry name" value="MANNOSYLTRANSFERASE YKCB-RELATED"/>
    <property type="match status" value="1"/>
</dbReference>
<evidence type="ECO:0000256" key="3">
    <source>
        <dbReference type="ARBA" id="ARBA00022676"/>
    </source>
</evidence>
<protein>
    <recommendedName>
        <fullName evidence="9">Glycosyltransferase RgtA/B/C/D-like domain-containing protein</fullName>
    </recommendedName>
</protein>
<dbReference type="GO" id="GO:0005886">
    <property type="term" value="C:plasma membrane"/>
    <property type="evidence" value="ECO:0007669"/>
    <property type="project" value="UniProtKB-SubCell"/>
</dbReference>
<feature type="transmembrane region" description="Helical" evidence="8">
    <location>
        <begin position="241"/>
        <end position="265"/>
    </location>
</feature>
<evidence type="ECO:0000259" key="9">
    <source>
        <dbReference type="Pfam" id="PF13231"/>
    </source>
</evidence>
<keyword evidence="5 8" id="KW-0812">Transmembrane</keyword>
<evidence type="ECO:0000256" key="6">
    <source>
        <dbReference type="ARBA" id="ARBA00022989"/>
    </source>
</evidence>
<dbReference type="GO" id="GO:0009103">
    <property type="term" value="P:lipopolysaccharide biosynthetic process"/>
    <property type="evidence" value="ECO:0007669"/>
    <property type="project" value="UniProtKB-ARBA"/>
</dbReference>
<keyword evidence="3" id="KW-0328">Glycosyltransferase</keyword>
<evidence type="ECO:0000256" key="5">
    <source>
        <dbReference type="ARBA" id="ARBA00022692"/>
    </source>
</evidence>
<evidence type="ECO:0000313" key="10">
    <source>
        <dbReference type="EMBL" id="OHA60611.1"/>
    </source>
</evidence>
<comment type="caution">
    <text evidence="10">The sequence shown here is derived from an EMBL/GenBank/DDBJ whole genome shotgun (WGS) entry which is preliminary data.</text>
</comment>
<evidence type="ECO:0000256" key="8">
    <source>
        <dbReference type="SAM" id="Phobius"/>
    </source>
</evidence>
<feature type="transmembrane region" description="Helical" evidence="8">
    <location>
        <begin position="73"/>
        <end position="90"/>
    </location>
</feature>
<organism evidence="10 11">
    <name type="scientific">Candidatus Vogelbacteria bacterium RIFOXYD1_FULL_51_18</name>
    <dbReference type="NCBI Taxonomy" id="1802440"/>
    <lineage>
        <taxon>Bacteria</taxon>
        <taxon>Candidatus Vogeliibacteriota</taxon>
    </lineage>
</organism>
<dbReference type="STRING" id="1802440.A2569_00865"/>
<dbReference type="EMBL" id="MHTL01000011">
    <property type="protein sequence ID" value="OHA60611.1"/>
    <property type="molecule type" value="Genomic_DNA"/>
</dbReference>
<keyword evidence="4" id="KW-0808">Transferase</keyword>
<feature type="transmembrane region" description="Helical" evidence="8">
    <location>
        <begin position="384"/>
        <end position="404"/>
    </location>
</feature>
<feature type="transmembrane region" description="Helical" evidence="8">
    <location>
        <begin position="333"/>
        <end position="353"/>
    </location>
</feature>
<name>A0A1G2QKZ1_9BACT</name>
<dbReference type="InterPro" id="IPR038731">
    <property type="entry name" value="RgtA/B/C-like"/>
</dbReference>
<evidence type="ECO:0000256" key="4">
    <source>
        <dbReference type="ARBA" id="ARBA00022679"/>
    </source>
</evidence>
<feature type="domain" description="Glycosyltransferase RgtA/B/C/D-like" evidence="9">
    <location>
        <begin position="51"/>
        <end position="207"/>
    </location>
</feature>
<keyword evidence="2" id="KW-1003">Cell membrane</keyword>
<feature type="transmembrane region" description="Helical" evidence="8">
    <location>
        <begin position="99"/>
        <end position="119"/>
    </location>
</feature>
<evidence type="ECO:0000313" key="11">
    <source>
        <dbReference type="Proteomes" id="UP000177090"/>
    </source>
</evidence>
<keyword evidence="7 8" id="KW-0472">Membrane</keyword>
<feature type="transmembrane region" description="Helical" evidence="8">
    <location>
        <begin position="302"/>
        <end position="321"/>
    </location>
</feature>
<evidence type="ECO:0000256" key="1">
    <source>
        <dbReference type="ARBA" id="ARBA00004651"/>
    </source>
</evidence>
<dbReference type="PANTHER" id="PTHR33908:SF3">
    <property type="entry name" value="UNDECAPRENYL PHOSPHATE-ALPHA-4-AMINO-4-DEOXY-L-ARABINOSE ARABINOSYL TRANSFERASE"/>
    <property type="match status" value="1"/>
</dbReference>
<feature type="transmembrane region" description="Helical" evidence="8">
    <location>
        <begin position="150"/>
        <end position="183"/>
    </location>
</feature>
<dbReference type="Pfam" id="PF13231">
    <property type="entry name" value="PMT_2"/>
    <property type="match status" value="1"/>
</dbReference>
<feature type="transmembrane region" description="Helical" evidence="8">
    <location>
        <begin position="411"/>
        <end position="431"/>
    </location>
</feature>
<keyword evidence="6 8" id="KW-1133">Transmembrane helix</keyword>
<feature type="transmembrane region" description="Helical" evidence="8">
    <location>
        <begin position="195"/>
        <end position="221"/>
    </location>
</feature>
<dbReference type="AlphaFoldDB" id="A0A1G2QKZ1"/>
<proteinExistence type="predicted"/>
<dbReference type="GO" id="GO:0010041">
    <property type="term" value="P:response to iron(III) ion"/>
    <property type="evidence" value="ECO:0007669"/>
    <property type="project" value="TreeGrafter"/>
</dbReference>
<dbReference type="GO" id="GO:0016763">
    <property type="term" value="F:pentosyltransferase activity"/>
    <property type="evidence" value="ECO:0007669"/>
    <property type="project" value="TreeGrafter"/>
</dbReference>
<feature type="transmembrane region" description="Helical" evidence="8">
    <location>
        <begin position="277"/>
        <end position="296"/>
    </location>
</feature>
<evidence type="ECO:0000256" key="7">
    <source>
        <dbReference type="ARBA" id="ARBA00023136"/>
    </source>
</evidence>
<accession>A0A1G2QKZ1</accession>